<comment type="similarity">
    <text evidence="2 10">Belongs to the fimbrial export usher family.</text>
</comment>
<dbReference type="Pfam" id="PF13954">
    <property type="entry name" value="PapC_N"/>
    <property type="match status" value="1"/>
</dbReference>
<dbReference type="Gene3D" id="2.60.40.2610">
    <property type="entry name" value="Outer membrane usher protein FimD, plug domain"/>
    <property type="match status" value="1"/>
</dbReference>
<dbReference type="SUPFAM" id="SSF141729">
    <property type="entry name" value="FimD N-terminal domain-like"/>
    <property type="match status" value="1"/>
</dbReference>
<evidence type="ECO:0000259" key="11">
    <source>
        <dbReference type="Pfam" id="PF13954"/>
    </source>
</evidence>
<evidence type="ECO:0000256" key="3">
    <source>
        <dbReference type="ARBA" id="ARBA00022448"/>
    </source>
</evidence>
<dbReference type="PANTHER" id="PTHR30451:SF21">
    <property type="entry name" value="FIMBRIAL USHER DOMAIN-CONTAINING PROTEIN YDET-RELATED"/>
    <property type="match status" value="1"/>
</dbReference>
<gene>
    <name evidence="12" type="primary">pefC</name>
    <name evidence="12" type="ORF">FNJ06_16280</name>
</gene>
<accession>A0A5Y3V4M5</accession>
<dbReference type="PANTHER" id="PTHR30451">
    <property type="entry name" value="OUTER MEMBRANE USHER PROTEIN"/>
    <property type="match status" value="1"/>
</dbReference>
<keyword evidence="5 10" id="KW-1029">Fimbrium biogenesis</keyword>
<evidence type="ECO:0000256" key="9">
    <source>
        <dbReference type="ARBA" id="ARBA00023237"/>
    </source>
</evidence>
<feature type="domain" description="PapC N-terminal" evidence="11">
    <location>
        <begin position="58"/>
        <end position="191"/>
    </location>
</feature>
<comment type="subcellular location">
    <subcellularLocation>
        <location evidence="1 10">Cell outer membrane</location>
        <topology evidence="1 10">Multi-pass membrane protein</topology>
    </subcellularLocation>
</comment>
<evidence type="ECO:0000256" key="10">
    <source>
        <dbReference type="RuleBase" id="RU003884"/>
    </source>
</evidence>
<keyword evidence="8 10" id="KW-0472">Membrane</keyword>
<reference evidence="12" key="1">
    <citation type="submission" date="2019-07" db="EMBL/GenBank/DDBJ databases">
        <authorList>
            <person name="Ashton P.M."/>
            <person name="Dallman T."/>
            <person name="Nair S."/>
            <person name="De Pinna E."/>
            <person name="Peters T."/>
            <person name="Grant K."/>
        </authorList>
    </citation>
    <scope>NUCLEOTIDE SEQUENCE [LARGE SCALE GENOMIC DNA]</scope>
    <source>
        <strain evidence="12">598112</strain>
    </source>
</reference>
<dbReference type="Gene3D" id="2.60.40.3110">
    <property type="match status" value="1"/>
</dbReference>
<keyword evidence="3 10" id="KW-0813">Transport</keyword>
<dbReference type="PROSITE" id="PS01151">
    <property type="entry name" value="FIMBRIAL_USHER"/>
    <property type="match status" value="1"/>
</dbReference>
<dbReference type="InterPro" id="IPR000015">
    <property type="entry name" value="Fimb_usher"/>
</dbReference>
<dbReference type="Gene3D" id="3.10.20.410">
    <property type="match status" value="1"/>
</dbReference>
<protein>
    <submittedName>
        <fullName evidence="12">Outer membrane usher protein PefC</fullName>
    </submittedName>
</protein>
<name>A0A5Y3V4M5_SALER</name>
<dbReference type="GO" id="GO:0009297">
    <property type="term" value="P:pilus assembly"/>
    <property type="evidence" value="ECO:0007669"/>
    <property type="project" value="InterPro"/>
</dbReference>
<dbReference type="GO" id="GO:0009279">
    <property type="term" value="C:cell outer membrane"/>
    <property type="evidence" value="ECO:0007669"/>
    <property type="project" value="UniProtKB-SubCell"/>
</dbReference>
<sequence>MPFFLSVLLFKIGRGILSHPLIFRLSIFKLSALSLVLFSHYSSASETPADTISDTDLNMAFLQGTSVVPSVLRSGTILPAGEYYVDVIVNNDNTGKAKLTISAAEDRAGMLCLSPAWLKNANIPVRLEAYTTEYNENADCYRLSSSPYTRVDFNYSNQSLIFSIPQSNIISTTDPSQWDYGVNALRVQYHGNIARQSSQKTSAYGSADIDINLGRWVLSSSMNSSRNSNGSSDFAVRDATLSTAISSLRSDLRLGKSWTRNEQFSDFGFYGATLRSNSSMTPWESRGYAPVISGVAATASRITITQNGYTVYSRMVQPGPYELNDVRPVGNGDLEVTVEDAGGHKTVTRYPVTTLPTLMRPGELQYDISVGRKSSSSDISRPFQSGDYGLFWSGSLAYGLDNTTLGMASILHNKYRAGGLTVTRSLGLLGALAVGGGVSQAEYDDKNNTVKRGYSVSAKYAKSFADKTNLQLMAYRYQSKGYVEFANFNPTDRYARYNQKSRYEMQLTQRLSGYSNLNLSAWREDYWQMEGYSVGGSLGTGFTLFDDVSFSLSAGYNKHPYRNKADYNTYLSMSVPFSVGGVRHYTSSSVAYNRGYGTQFRTSASASPTDRLNYSISAEASDKGNRSTSASMNYGFDAVQTSMGLSQSRSGTSVNGEISGSIVATKESGLLMTRDRSDTMGVVRVPDVAGVRFNHSPETNSRGYTVVGLSDYSQNRIDIDMENVPDNLELDITSYSVVPTEKAVVYREFGANYVKRYFLQVRDQQGKLLTGGNARTSQGLDAGFITRNGVLSMSMLSEPKEVKVSLEAGNECRISMTGINPRTDKVQEVRCE</sequence>
<proteinExistence type="inferred from homology"/>
<keyword evidence="6 10" id="KW-0812">Transmembrane</keyword>
<dbReference type="AlphaFoldDB" id="A0A5Y3V4M5"/>
<evidence type="ECO:0000256" key="7">
    <source>
        <dbReference type="ARBA" id="ARBA00022729"/>
    </source>
</evidence>
<keyword evidence="9 10" id="KW-0998">Cell outer membrane</keyword>
<evidence type="ECO:0000256" key="1">
    <source>
        <dbReference type="ARBA" id="ARBA00004571"/>
    </source>
</evidence>
<evidence type="ECO:0000256" key="8">
    <source>
        <dbReference type="ARBA" id="ARBA00023136"/>
    </source>
</evidence>
<dbReference type="Pfam" id="PF00577">
    <property type="entry name" value="Usher"/>
    <property type="match status" value="1"/>
</dbReference>
<dbReference type="EMBL" id="AAIXRY010000017">
    <property type="protein sequence ID" value="ECJ2327128.1"/>
    <property type="molecule type" value="Genomic_DNA"/>
</dbReference>
<dbReference type="InterPro" id="IPR018030">
    <property type="entry name" value="Fimbrial_membr_usher_CS"/>
</dbReference>
<dbReference type="Proteomes" id="UP000839824">
    <property type="component" value="Unassembled WGS sequence"/>
</dbReference>
<keyword evidence="7" id="KW-0732">Signal</keyword>
<evidence type="ECO:0000256" key="2">
    <source>
        <dbReference type="ARBA" id="ARBA00008064"/>
    </source>
</evidence>
<keyword evidence="4" id="KW-1134">Transmembrane beta strand</keyword>
<evidence type="ECO:0000313" key="12">
    <source>
        <dbReference type="EMBL" id="ECJ2327128.1"/>
    </source>
</evidence>
<dbReference type="NCBIfam" id="NF011760">
    <property type="entry name" value="PRK15213.1"/>
    <property type="match status" value="1"/>
</dbReference>
<evidence type="ECO:0000256" key="4">
    <source>
        <dbReference type="ARBA" id="ARBA00022452"/>
    </source>
</evidence>
<evidence type="ECO:0000256" key="5">
    <source>
        <dbReference type="ARBA" id="ARBA00022558"/>
    </source>
</evidence>
<evidence type="ECO:0000256" key="6">
    <source>
        <dbReference type="ARBA" id="ARBA00022692"/>
    </source>
</evidence>
<dbReference type="GO" id="GO:0015473">
    <property type="term" value="F:fimbrial usher porin activity"/>
    <property type="evidence" value="ECO:0007669"/>
    <property type="project" value="InterPro"/>
</dbReference>
<dbReference type="InterPro" id="IPR037224">
    <property type="entry name" value="PapC_N_sf"/>
</dbReference>
<dbReference type="InterPro" id="IPR042186">
    <property type="entry name" value="FimD_plug_dom"/>
</dbReference>
<comment type="caution">
    <text evidence="12">The sequence shown here is derived from an EMBL/GenBank/DDBJ whole genome shotgun (WGS) entry which is preliminary data.</text>
</comment>
<organism evidence="12">
    <name type="scientific">Salmonella enterica subsp. salamae</name>
    <dbReference type="NCBI Taxonomy" id="59202"/>
    <lineage>
        <taxon>Bacteria</taxon>
        <taxon>Pseudomonadati</taxon>
        <taxon>Pseudomonadota</taxon>
        <taxon>Gammaproteobacteria</taxon>
        <taxon>Enterobacterales</taxon>
        <taxon>Enterobacteriaceae</taxon>
        <taxon>Salmonella</taxon>
    </lineage>
</organism>
<dbReference type="InterPro" id="IPR025885">
    <property type="entry name" value="PapC_N"/>
</dbReference>